<sequence length="545" mass="61523">MSKISKEIQQSFEKSESQLPCPSAMDGMPRSVEELLREIKLYQFQLEIQSEEIRQARLELEASRDRYADFYDFSPVGYITLDGDAVIKEINRTGTTLLGMQRDMLLHQRFAQFVAPEDRECWHGYFQSVLKHDNQQACELLLRRTDGICFFAQLHCLRLQNHAGDLAVRAVLTDITERKQAEINLRIASVAFETQESLMITDSMGVILRVNKAFTETTGYTAREVIGKTPLLLQSGCHDVEFYNEMWESIRNTGTWHGEIWGRRKNGELFPKWLAISAVKGIGGIVTHYVGSYIDITELINAKIAAEKSSRAKSEFLSSMSHELRTPLNAILGYAQLMEQEIPSLPPDQARRIKEITRGGWYLLDLINEILDLASIESGKVSLSPEYIPLHELLLECKTMMEPQAKQRGIQQNFCLPARSLLVYADRTRAKQVLINLLSNAIKYNSEQGTVEVTCHVNSLNRVRVSIRDSGEGLPSEKLEQLFQSFNRLGREAGAIEGTGIGLVVAKKLVEQMGCDIGVESTPGSGSVFWFDLIVADNQPHDFVE</sequence>
<evidence type="ECO:0000256" key="7">
    <source>
        <dbReference type="ARBA" id="ARBA00023012"/>
    </source>
</evidence>
<keyword evidence="4" id="KW-0597">Phosphoprotein</keyword>
<dbReference type="InterPro" id="IPR005467">
    <property type="entry name" value="His_kinase_dom"/>
</dbReference>
<dbReference type="SUPFAM" id="SSF55785">
    <property type="entry name" value="PYP-like sensor domain (PAS domain)"/>
    <property type="match status" value="2"/>
</dbReference>
<evidence type="ECO:0000259" key="10">
    <source>
        <dbReference type="PROSITE" id="PS50109"/>
    </source>
</evidence>
<dbReference type="PANTHER" id="PTHR43711:SF1">
    <property type="entry name" value="HISTIDINE KINASE 1"/>
    <property type="match status" value="1"/>
</dbReference>
<accession>A0A2X0SHU5</accession>
<dbReference type="PROSITE" id="PS50113">
    <property type="entry name" value="PAC"/>
    <property type="match status" value="1"/>
</dbReference>
<feature type="compositionally biased region" description="Polar residues" evidence="9">
    <location>
        <begin position="7"/>
        <end position="20"/>
    </location>
</feature>
<feature type="domain" description="PAS" evidence="11">
    <location>
        <begin position="198"/>
        <end position="232"/>
    </location>
</feature>
<dbReference type="GO" id="GO:0005886">
    <property type="term" value="C:plasma membrane"/>
    <property type="evidence" value="ECO:0007669"/>
    <property type="project" value="UniProtKB-SubCell"/>
</dbReference>
<protein>
    <recommendedName>
        <fullName evidence="3">histidine kinase</fullName>
        <ecNumber evidence="3">2.7.13.3</ecNumber>
    </recommendedName>
</protein>
<reference evidence="13" key="1">
    <citation type="submission" date="2018-05" db="EMBL/GenBank/DDBJ databases">
        <authorList>
            <person name="Lanie J.A."/>
            <person name="Ng W.-L."/>
            <person name="Kazmierczak K.M."/>
            <person name="Andrzejewski T.M."/>
            <person name="Davidsen T.M."/>
            <person name="Wayne K.J."/>
            <person name="Tettelin H."/>
            <person name="Glass J.I."/>
            <person name="Rusch D."/>
            <person name="Podicherti R."/>
            <person name="Tsui H.-C.T."/>
            <person name="Winkler M.E."/>
        </authorList>
    </citation>
    <scope>NUCLEOTIDE SEQUENCE</scope>
    <source>
        <strain evidence="13">KNB</strain>
    </source>
</reference>
<dbReference type="SMART" id="SM00387">
    <property type="entry name" value="HATPase_c"/>
    <property type="match status" value="1"/>
</dbReference>
<dbReference type="SUPFAM" id="SSF55874">
    <property type="entry name" value="ATPase domain of HSP90 chaperone/DNA topoisomerase II/histidine kinase"/>
    <property type="match status" value="1"/>
</dbReference>
<feature type="region of interest" description="Disordered" evidence="9">
    <location>
        <begin position="1"/>
        <end position="26"/>
    </location>
</feature>
<gene>
    <name evidence="13" type="ORF">NITFAB_0986</name>
</gene>
<evidence type="ECO:0000256" key="8">
    <source>
        <dbReference type="SAM" id="Coils"/>
    </source>
</evidence>
<evidence type="ECO:0000256" key="4">
    <source>
        <dbReference type="ARBA" id="ARBA00022553"/>
    </source>
</evidence>
<dbReference type="InterPro" id="IPR035965">
    <property type="entry name" value="PAS-like_dom_sf"/>
</dbReference>
<organism evidence="13">
    <name type="scientific">Candidatus Nitrotoga fabula</name>
    <dbReference type="NCBI Taxonomy" id="2182327"/>
    <lineage>
        <taxon>Bacteria</taxon>
        <taxon>Pseudomonadati</taxon>
        <taxon>Pseudomonadota</taxon>
        <taxon>Betaproteobacteria</taxon>
        <taxon>Nitrosomonadales</taxon>
        <taxon>Gallionellaceae</taxon>
        <taxon>Candidatus Nitrotoga</taxon>
    </lineage>
</organism>
<dbReference type="Pfam" id="PF00512">
    <property type="entry name" value="HisKA"/>
    <property type="match status" value="1"/>
</dbReference>
<keyword evidence="7" id="KW-0902">Two-component regulatory system</keyword>
<dbReference type="Gene3D" id="1.10.287.130">
    <property type="match status" value="1"/>
</dbReference>
<dbReference type="PANTHER" id="PTHR43711">
    <property type="entry name" value="TWO-COMPONENT HISTIDINE KINASE"/>
    <property type="match status" value="1"/>
</dbReference>
<dbReference type="SUPFAM" id="SSF47384">
    <property type="entry name" value="Homodimeric domain of signal transducing histidine kinase"/>
    <property type="match status" value="1"/>
</dbReference>
<keyword evidence="6 13" id="KW-0418">Kinase</keyword>
<comment type="catalytic activity">
    <reaction evidence="1">
        <text>ATP + protein L-histidine = ADP + protein N-phospho-L-histidine.</text>
        <dbReference type="EC" id="2.7.13.3"/>
    </reaction>
</comment>
<dbReference type="PROSITE" id="PS50109">
    <property type="entry name" value="HIS_KIN"/>
    <property type="match status" value="1"/>
</dbReference>
<evidence type="ECO:0000256" key="5">
    <source>
        <dbReference type="ARBA" id="ARBA00022679"/>
    </source>
</evidence>
<name>A0A2X0SHU5_9PROT</name>
<dbReference type="Gene3D" id="3.30.565.10">
    <property type="entry name" value="Histidine kinase-like ATPase, C-terminal domain"/>
    <property type="match status" value="1"/>
</dbReference>
<dbReference type="InterPro" id="IPR003594">
    <property type="entry name" value="HATPase_dom"/>
</dbReference>
<feature type="domain" description="PAS" evidence="11">
    <location>
        <begin position="63"/>
        <end position="133"/>
    </location>
</feature>
<feature type="domain" description="Histidine kinase" evidence="10">
    <location>
        <begin position="319"/>
        <end position="537"/>
    </location>
</feature>
<evidence type="ECO:0000259" key="11">
    <source>
        <dbReference type="PROSITE" id="PS50112"/>
    </source>
</evidence>
<dbReference type="Pfam" id="PF13426">
    <property type="entry name" value="PAS_9"/>
    <property type="match status" value="2"/>
</dbReference>
<dbReference type="InterPro" id="IPR003661">
    <property type="entry name" value="HisK_dim/P_dom"/>
</dbReference>
<dbReference type="SMART" id="SM00086">
    <property type="entry name" value="PAC"/>
    <property type="match status" value="2"/>
</dbReference>
<evidence type="ECO:0000256" key="6">
    <source>
        <dbReference type="ARBA" id="ARBA00022777"/>
    </source>
</evidence>
<dbReference type="Gene3D" id="3.30.450.20">
    <property type="entry name" value="PAS domain"/>
    <property type="match status" value="2"/>
</dbReference>
<dbReference type="InterPro" id="IPR000014">
    <property type="entry name" value="PAS"/>
</dbReference>
<dbReference type="GO" id="GO:0000155">
    <property type="term" value="F:phosphorelay sensor kinase activity"/>
    <property type="evidence" value="ECO:0007669"/>
    <property type="project" value="InterPro"/>
</dbReference>
<keyword evidence="5" id="KW-0808">Transferase</keyword>
<feature type="domain" description="PAC" evidence="12">
    <location>
        <begin position="136"/>
        <end position="187"/>
    </location>
</feature>
<proteinExistence type="predicted"/>
<dbReference type="FunFam" id="3.30.565.10:FF:000006">
    <property type="entry name" value="Sensor histidine kinase WalK"/>
    <property type="match status" value="1"/>
</dbReference>
<dbReference type="CDD" id="cd00130">
    <property type="entry name" value="PAS"/>
    <property type="match status" value="2"/>
</dbReference>
<dbReference type="InterPro" id="IPR001610">
    <property type="entry name" value="PAC"/>
</dbReference>
<dbReference type="InterPro" id="IPR036890">
    <property type="entry name" value="HATPase_C_sf"/>
</dbReference>
<evidence type="ECO:0000256" key="3">
    <source>
        <dbReference type="ARBA" id="ARBA00012438"/>
    </source>
</evidence>
<dbReference type="NCBIfam" id="TIGR00229">
    <property type="entry name" value="sensory_box"/>
    <property type="match status" value="2"/>
</dbReference>
<dbReference type="InterPro" id="IPR036097">
    <property type="entry name" value="HisK_dim/P_sf"/>
</dbReference>
<dbReference type="EC" id="2.7.13.3" evidence="3"/>
<dbReference type="InterPro" id="IPR050736">
    <property type="entry name" value="Sensor_HK_Regulatory"/>
</dbReference>
<dbReference type="PROSITE" id="PS50112">
    <property type="entry name" value="PAS"/>
    <property type="match status" value="2"/>
</dbReference>
<dbReference type="CDD" id="cd00082">
    <property type="entry name" value="HisKA"/>
    <property type="match status" value="1"/>
</dbReference>
<dbReference type="SMART" id="SM00091">
    <property type="entry name" value="PAS"/>
    <property type="match status" value="2"/>
</dbReference>
<evidence type="ECO:0000259" key="12">
    <source>
        <dbReference type="PROSITE" id="PS50113"/>
    </source>
</evidence>
<dbReference type="PRINTS" id="PR00344">
    <property type="entry name" value="BCTRLSENSOR"/>
</dbReference>
<evidence type="ECO:0000256" key="2">
    <source>
        <dbReference type="ARBA" id="ARBA00004429"/>
    </source>
</evidence>
<evidence type="ECO:0000313" key="13">
    <source>
        <dbReference type="EMBL" id="SPS05396.1"/>
    </source>
</evidence>
<feature type="coiled-coil region" evidence="8">
    <location>
        <begin position="32"/>
        <end position="66"/>
    </location>
</feature>
<dbReference type="InterPro" id="IPR004358">
    <property type="entry name" value="Sig_transdc_His_kin-like_C"/>
</dbReference>
<dbReference type="AlphaFoldDB" id="A0A2X0SHU5"/>
<dbReference type="SMART" id="SM00388">
    <property type="entry name" value="HisKA"/>
    <property type="match status" value="1"/>
</dbReference>
<dbReference type="Pfam" id="PF02518">
    <property type="entry name" value="HATPase_c"/>
    <property type="match status" value="1"/>
</dbReference>
<keyword evidence="8" id="KW-0175">Coiled coil</keyword>
<comment type="subcellular location">
    <subcellularLocation>
        <location evidence="2">Cell inner membrane</location>
        <topology evidence="2">Multi-pass membrane protein</topology>
    </subcellularLocation>
</comment>
<dbReference type="InterPro" id="IPR000700">
    <property type="entry name" value="PAS-assoc_C"/>
</dbReference>
<dbReference type="EMBL" id="LS423452">
    <property type="protein sequence ID" value="SPS05396.1"/>
    <property type="molecule type" value="Genomic_DNA"/>
</dbReference>
<evidence type="ECO:0000256" key="9">
    <source>
        <dbReference type="SAM" id="MobiDB-lite"/>
    </source>
</evidence>
<evidence type="ECO:0000256" key="1">
    <source>
        <dbReference type="ARBA" id="ARBA00000085"/>
    </source>
</evidence>